<dbReference type="KEGG" id="cte:CT0353"/>
<dbReference type="STRING" id="194439.CT0353"/>
<dbReference type="Proteomes" id="UP000001007">
    <property type="component" value="Chromosome"/>
</dbReference>
<reference evidence="1 2" key="1">
    <citation type="journal article" date="2002" name="Proc. Natl. Acad. Sci. U.S.A.">
        <title>The complete genome sequence of Chlorobium tepidum TLS, a photosynthetic, anaerobic, green-sulfur bacterium.</title>
        <authorList>
            <person name="Eisen J.A."/>
            <person name="Nelson K.E."/>
            <person name="Paulsen I.T."/>
            <person name="Heidelberg J.F."/>
            <person name="Wu M."/>
            <person name="Dodson R.J."/>
            <person name="Deboy R."/>
            <person name="Gwinn M.L."/>
            <person name="Nelson W.C."/>
            <person name="Haft D.H."/>
            <person name="Hickey E.K."/>
            <person name="Peterson J.D."/>
            <person name="Durkin A.S."/>
            <person name="Kolonay J.L."/>
            <person name="Yang F."/>
            <person name="Holt I."/>
            <person name="Umayam L.A."/>
            <person name="Mason T."/>
            <person name="Brenner M."/>
            <person name="Shea T.P."/>
            <person name="Parksey D."/>
            <person name="Nierman W.C."/>
            <person name="Feldblyum T.V."/>
            <person name="Hansen C.L."/>
            <person name="Craven M.B."/>
            <person name="Radune D."/>
            <person name="Vamathevan J."/>
            <person name="Khouri H."/>
            <person name="White O."/>
            <person name="Gruber T.M."/>
            <person name="Ketchum K.A."/>
            <person name="Venter J.C."/>
            <person name="Tettelin H."/>
            <person name="Bryant D.A."/>
            <person name="Fraser C.M."/>
        </authorList>
    </citation>
    <scope>NUCLEOTIDE SEQUENCE [LARGE SCALE GENOMIC DNA]</scope>
    <source>
        <strain evidence="2">ATCC 49652 / DSM 12025 / NBRC 103806 / TLS</strain>
    </source>
</reference>
<dbReference type="AlphaFoldDB" id="Q8KFH3"/>
<organism evidence="1 2">
    <name type="scientific">Chlorobaculum tepidum (strain ATCC 49652 / DSM 12025 / NBRC 103806 / TLS)</name>
    <name type="common">Chlorobium tepidum</name>
    <dbReference type="NCBI Taxonomy" id="194439"/>
    <lineage>
        <taxon>Bacteria</taxon>
        <taxon>Pseudomonadati</taxon>
        <taxon>Chlorobiota</taxon>
        <taxon>Chlorobiia</taxon>
        <taxon>Chlorobiales</taxon>
        <taxon>Chlorobiaceae</taxon>
        <taxon>Chlorobaculum</taxon>
    </lineage>
</organism>
<gene>
    <name evidence="1" type="ordered locus">CT0353</name>
</gene>
<dbReference type="HOGENOM" id="CLU_3372833_0_0_10"/>
<sequence>MNLIAYLNLLRPSKQYPLDDTVGGALEAITMLLP</sequence>
<evidence type="ECO:0000313" key="1">
    <source>
        <dbReference type="EMBL" id="AAM71599.1"/>
    </source>
</evidence>
<evidence type="ECO:0000313" key="2">
    <source>
        <dbReference type="Proteomes" id="UP000001007"/>
    </source>
</evidence>
<accession>Q8KFH3</accession>
<keyword evidence="2" id="KW-1185">Reference proteome</keyword>
<dbReference type="EMBL" id="AE006470">
    <property type="protein sequence ID" value="AAM71599.1"/>
    <property type="molecule type" value="Genomic_DNA"/>
</dbReference>
<name>Q8KFH3_CHLTE</name>
<protein>
    <submittedName>
        <fullName evidence="1">Uncharacterized protein</fullName>
    </submittedName>
</protein>
<dbReference type="EnsemblBacteria" id="AAM71599">
    <property type="protein sequence ID" value="AAM71599"/>
    <property type="gene ID" value="CT0353"/>
</dbReference>
<proteinExistence type="predicted"/>